<dbReference type="PANTHER" id="PTHR34477">
    <property type="entry name" value="UPF0213 PROTEIN YHBQ"/>
    <property type="match status" value="1"/>
</dbReference>
<dbReference type="EMBL" id="CP014229">
    <property type="protein sequence ID" value="AMD89321.1"/>
    <property type="molecule type" value="Genomic_DNA"/>
</dbReference>
<accession>A0A0X8JIK5</accession>
<dbReference type="CDD" id="cd10456">
    <property type="entry name" value="GIY-YIG_UPF0213"/>
    <property type="match status" value="1"/>
</dbReference>
<evidence type="ECO:0000313" key="3">
    <source>
        <dbReference type="EMBL" id="AMD89321.1"/>
    </source>
</evidence>
<dbReference type="PROSITE" id="PS50164">
    <property type="entry name" value="GIY_YIG"/>
    <property type="match status" value="1"/>
</dbReference>
<dbReference type="STRING" id="44742.AXF13_03895"/>
<comment type="similarity">
    <text evidence="1">Belongs to the UPF0213 family.</text>
</comment>
<dbReference type="Proteomes" id="UP000069241">
    <property type="component" value="Chromosome"/>
</dbReference>
<organism evidence="3 4">
    <name type="scientific">Desulfovibrio fairfieldensis</name>
    <dbReference type="NCBI Taxonomy" id="44742"/>
    <lineage>
        <taxon>Bacteria</taxon>
        <taxon>Pseudomonadati</taxon>
        <taxon>Thermodesulfobacteriota</taxon>
        <taxon>Desulfovibrionia</taxon>
        <taxon>Desulfovibrionales</taxon>
        <taxon>Desulfovibrionaceae</taxon>
        <taxon>Desulfovibrio</taxon>
    </lineage>
</organism>
<name>A0A0X8JIK5_9BACT</name>
<evidence type="ECO:0000259" key="2">
    <source>
        <dbReference type="PROSITE" id="PS50164"/>
    </source>
</evidence>
<dbReference type="RefSeq" id="WP_008684715.1">
    <property type="nucleotide sequence ID" value="NZ_CP014229.1"/>
</dbReference>
<dbReference type="Gene3D" id="3.40.1440.10">
    <property type="entry name" value="GIY-YIG endonuclease"/>
    <property type="match status" value="1"/>
</dbReference>
<dbReference type="InterPro" id="IPR050190">
    <property type="entry name" value="UPF0213_domain"/>
</dbReference>
<dbReference type="InterPro" id="IPR000305">
    <property type="entry name" value="GIY-YIG_endonuc"/>
</dbReference>
<evidence type="ECO:0000256" key="1">
    <source>
        <dbReference type="ARBA" id="ARBA00007435"/>
    </source>
</evidence>
<dbReference type="Pfam" id="PF01541">
    <property type="entry name" value="GIY-YIG"/>
    <property type="match status" value="1"/>
</dbReference>
<sequence length="106" mass="11451">MTQDIRVSARPARTGGAATHWHVYLLECADGTLYCGVTTDLARRLAQHNGLAPGGARYTSGRRPVRLLASRVCAHKSAALRLECAVKARPRAEKILFLQQGVVAPC</sequence>
<reference evidence="4" key="1">
    <citation type="submission" date="2016-02" db="EMBL/GenBank/DDBJ databases">
        <authorList>
            <person name="Holder M.E."/>
            <person name="Ajami N.J."/>
            <person name="Petrosino J.F."/>
        </authorList>
    </citation>
    <scope>NUCLEOTIDE SEQUENCE [LARGE SCALE GENOMIC DNA]</scope>
    <source>
        <strain evidence="4">CCUG 45958</strain>
    </source>
</reference>
<dbReference type="AlphaFoldDB" id="A0A0X8JIK5"/>
<gene>
    <name evidence="3" type="ORF">AXF13_03895</name>
</gene>
<dbReference type="InterPro" id="IPR035901">
    <property type="entry name" value="GIY-YIG_endonuc_sf"/>
</dbReference>
<dbReference type="SUPFAM" id="SSF82771">
    <property type="entry name" value="GIY-YIG endonuclease"/>
    <property type="match status" value="1"/>
</dbReference>
<proteinExistence type="inferred from homology"/>
<dbReference type="PANTHER" id="PTHR34477:SF1">
    <property type="entry name" value="UPF0213 PROTEIN YHBQ"/>
    <property type="match status" value="1"/>
</dbReference>
<dbReference type="KEGG" id="dfi:AXF13_03895"/>
<feature type="domain" description="GIY-YIG" evidence="2">
    <location>
        <begin position="19"/>
        <end position="96"/>
    </location>
</feature>
<keyword evidence="4" id="KW-1185">Reference proteome</keyword>
<protein>
    <submittedName>
        <fullName evidence="3">Excinuclease ABC subunit C</fullName>
    </submittedName>
</protein>
<evidence type="ECO:0000313" key="4">
    <source>
        <dbReference type="Proteomes" id="UP000069241"/>
    </source>
</evidence>